<keyword evidence="4 5" id="KW-0472">Membrane</keyword>
<reference evidence="7 8" key="1">
    <citation type="journal article" date="2008" name="PLoS Genet.">
        <title>Genomic islands in the pathogenic filamentous fungus Aspergillus fumigatus.</title>
        <authorList>
            <person name="Fedorova N.D."/>
            <person name="Khaldi N."/>
            <person name="Joardar V.S."/>
            <person name="Maiti R."/>
            <person name="Amedeo P."/>
            <person name="Anderson M.J."/>
            <person name="Crabtree J."/>
            <person name="Silva J.C."/>
            <person name="Badger J.H."/>
            <person name="Albarraq A."/>
            <person name="Angiuoli S."/>
            <person name="Bussey H."/>
            <person name="Bowyer P."/>
            <person name="Cotty P.J."/>
            <person name="Dyer P.S."/>
            <person name="Egan A."/>
            <person name="Galens K."/>
            <person name="Fraser-Liggett C.M."/>
            <person name="Haas B.J."/>
            <person name="Inman J.M."/>
            <person name="Kent R."/>
            <person name="Lemieux S."/>
            <person name="Malavazi I."/>
            <person name="Orvis J."/>
            <person name="Roemer T."/>
            <person name="Ronning C.M."/>
            <person name="Sundaram J.P."/>
            <person name="Sutton G."/>
            <person name="Turner G."/>
            <person name="Venter J.C."/>
            <person name="White O.R."/>
            <person name="Whitty B.R."/>
            <person name="Youngman P."/>
            <person name="Wolfe K.H."/>
            <person name="Goldman G.H."/>
            <person name="Wortman J.R."/>
            <person name="Jiang B."/>
            <person name="Denning D.W."/>
            <person name="Nierman W.C."/>
        </authorList>
    </citation>
    <scope>NUCLEOTIDE SEQUENCE [LARGE SCALE GENOMIC DNA]</scope>
    <source>
        <strain evidence="8">CBS 144.89 / FGSC A1163 / CEA10</strain>
    </source>
</reference>
<dbReference type="AlphaFoldDB" id="B0YEV3"/>
<dbReference type="Gene3D" id="3.40.50.1000">
    <property type="entry name" value="HAD superfamily/HAD-like"/>
    <property type="match status" value="2"/>
</dbReference>
<feature type="domain" description="Cation-transporting P-type ATPase C-terminal" evidence="6">
    <location>
        <begin position="356"/>
        <end position="419"/>
    </location>
</feature>
<dbReference type="InterPro" id="IPR006068">
    <property type="entry name" value="ATPase_P-typ_cation-transptr_C"/>
</dbReference>
<evidence type="ECO:0000259" key="6">
    <source>
        <dbReference type="Pfam" id="PF00689"/>
    </source>
</evidence>
<evidence type="ECO:0000256" key="2">
    <source>
        <dbReference type="ARBA" id="ARBA00022692"/>
    </source>
</evidence>
<feature type="transmembrane region" description="Helical" evidence="5">
    <location>
        <begin position="481"/>
        <end position="503"/>
    </location>
</feature>
<dbReference type="Pfam" id="PF00689">
    <property type="entry name" value="Cation_ATPase_C"/>
    <property type="match status" value="1"/>
</dbReference>
<dbReference type="GO" id="GO:0016020">
    <property type="term" value="C:membrane"/>
    <property type="evidence" value="ECO:0007669"/>
    <property type="project" value="UniProtKB-SubCell"/>
</dbReference>
<dbReference type="HOGENOM" id="CLU_520709_0_0_1"/>
<dbReference type="EMBL" id="DS499603">
    <property type="protein sequence ID" value="EDP47447.1"/>
    <property type="molecule type" value="Genomic_DNA"/>
</dbReference>
<organism evidence="7 8">
    <name type="scientific">Aspergillus fumigatus (strain CBS 144.89 / FGSC A1163 / CEA10)</name>
    <name type="common">Neosartorya fumigata</name>
    <dbReference type="NCBI Taxonomy" id="451804"/>
    <lineage>
        <taxon>Eukaryota</taxon>
        <taxon>Fungi</taxon>
        <taxon>Dikarya</taxon>
        <taxon>Ascomycota</taxon>
        <taxon>Pezizomycotina</taxon>
        <taxon>Eurotiomycetes</taxon>
        <taxon>Eurotiomycetidae</taxon>
        <taxon>Eurotiales</taxon>
        <taxon>Aspergillaceae</taxon>
        <taxon>Aspergillus</taxon>
        <taxon>Aspergillus subgen. Fumigati</taxon>
    </lineage>
</organism>
<dbReference type="SUPFAM" id="SSF81660">
    <property type="entry name" value="Metal cation-transporting ATPase, ATP-binding domain N"/>
    <property type="match status" value="1"/>
</dbReference>
<dbReference type="SUPFAM" id="SSF56784">
    <property type="entry name" value="HAD-like"/>
    <property type="match status" value="1"/>
</dbReference>
<dbReference type="Gene3D" id="1.20.1110.10">
    <property type="entry name" value="Calcium-transporting ATPase, transmembrane domain"/>
    <property type="match status" value="3"/>
</dbReference>
<name>B0YEV3_ASPFC</name>
<dbReference type="GO" id="GO:0000166">
    <property type="term" value="F:nucleotide binding"/>
    <property type="evidence" value="ECO:0007669"/>
    <property type="project" value="InterPro"/>
</dbReference>
<dbReference type="SUPFAM" id="SSF81665">
    <property type="entry name" value="Calcium ATPase, transmembrane domain M"/>
    <property type="match status" value="1"/>
</dbReference>
<keyword evidence="8" id="KW-1185">Reference proteome</keyword>
<dbReference type="InterPro" id="IPR023298">
    <property type="entry name" value="ATPase_P-typ_TM_dom_sf"/>
</dbReference>
<dbReference type="Proteomes" id="UP000001699">
    <property type="component" value="Unassembled WGS sequence"/>
</dbReference>
<accession>B0YEV3</accession>
<keyword evidence="2 5" id="KW-0812">Transmembrane</keyword>
<protein>
    <submittedName>
        <fullName evidence="7">Sodium transporting ATPase, putative</fullName>
    </submittedName>
</protein>
<sequence>MVKRNVIVPKLDYLEALGAVTNNCSNKTGTLTQGKMVVKKVWIPSKGIYSMGVSNEPFNPTVSDVTFTPVPPTHFDQEKEGAPIDSLENSVAGNPRLEEFLNVAAMANLSHVYRSEQGEWHVHGEATEIAIQVFASQFNLNRDQWTKDEGAIWHQKAEFQFHSSVKKMSVVFTRLEGQTECSMVFTKGAVERIVDACTSVLWEQDKALEGANLQCNEVERDLCFLGLIGLYDLLCPETAGAICACYQAGIAVHMVMGDHPGTAKAIAQQVGMVLANLSTAAADVADVMVMTAACGCWDRDRPGRFDVAKDASDIILTDDNLASILEVVKEGRCIFDNNEKFMLYLLSKNIAQSVFLLAPVEILWIIIITSGMPDIGLGMEIATLEIMDRPPQIKQGIFTREVIINIVVYGISLAAVTTSTRQTATWPSLCLNSQRYLTQWMFDIWRNQFLFWSIVAGSMTTFPIIYIPVLNHVVFKHTGISWEWGIVFVEAVLFFLGVELWKFSKRVYFRQRKESPATGNEWA</sequence>
<dbReference type="InterPro" id="IPR036412">
    <property type="entry name" value="HAD-like_sf"/>
</dbReference>
<evidence type="ECO:0000313" key="8">
    <source>
        <dbReference type="Proteomes" id="UP000001699"/>
    </source>
</evidence>
<dbReference type="InterPro" id="IPR023299">
    <property type="entry name" value="ATPase_P-typ_cyto_dom_N"/>
</dbReference>
<gene>
    <name evidence="7" type="ORF">AFUB_100490</name>
</gene>
<evidence type="ECO:0000256" key="4">
    <source>
        <dbReference type="ARBA" id="ARBA00023136"/>
    </source>
</evidence>
<dbReference type="VEuPathDB" id="FungiDB:AFUB_100490"/>
<dbReference type="PANTHER" id="PTHR42861">
    <property type="entry name" value="CALCIUM-TRANSPORTING ATPASE"/>
    <property type="match status" value="1"/>
</dbReference>
<dbReference type="Pfam" id="PF13246">
    <property type="entry name" value="Cation_ATPase"/>
    <property type="match status" value="1"/>
</dbReference>
<evidence type="ECO:0000256" key="3">
    <source>
        <dbReference type="ARBA" id="ARBA00022989"/>
    </source>
</evidence>
<evidence type="ECO:0000256" key="5">
    <source>
        <dbReference type="SAM" id="Phobius"/>
    </source>
</evidence>
<evidence type="ECO:0000313" key="7">
    <source>
        <dbReference type="EMBL" id="EDP47447.1"/>
    </source>
</evidence>
<keyword evidence="3 5" id="KW-1133">Transmembrane helix</keyword>
<evidence type="ECO:0000256" key="1">
    <source>
        <dbReference type="ARBA" id="ARBA00004141"/>
    </source>
</evidence>
<dbReference type="PRINTS" id="PR00119">
    <property type="entry name" value="CATATPASE"/>
</dbReference>
<comment type="subcellular location">
    <subcellularLocation>
        <location evidence="1">Membrane</location>
        <topology evidence="1">Multi-pass membrane protein</topology>
    </subcellularLocation>
</comment>
<dbReference type="InterPro" id="IPR023214">
    <property type="entry name" value="HAD_sf"/>
</dbReference>
<dbReference type="PhylomeDB" id="B0YEV3"/>
<feature type="transmembrane region" description="Helical" evidence="5">
    <location>
        <begin position="350"/>
        <end position="369"/>
    </location>
</feature>
<dbReference type="Gene3D" id="3.40.1110.10">
    <property type="entry name" value="Calcium-transporting ATPase, cytoplasmic domain N"/>
    <property type="match status" value="1"/>
</dbReference>
<dbReference type="GO" id="GO:0030001">
    <property type="term" value="P:metal ion transport"/>
    <property type="evidence" value="ECO:0007669"/>
    <property type="project" value="UniProtKB-ARBA"/>
</dbReference>
<feature type="transmembrane region" description="Helical" evidence="5">
    <location>
        <begin position="449"/>
        <end position="469"/>
    </location>
</feature>
<proteinExistence type="predicted"/>